<gene>
    <name evidence="1" type="ORF">LMG1873_04644</name>
</gene>
<dbReference type="Proteomes" id="UP000494116">
    <property type="component" value="Unassembled WGS sequence"/>
</dbReference>
<evidence type="ECO:0000313" key="1">
    <source>
        <dbReference type="EMBL" id="CAB3729110.1"/>
    </source>
</evidence>
<accession>A0ABM8L2U3</accession>
<evidence type="ECO:0000313" key="2">
    <source>
        <dbReference type="Proteomes" id="UP000494116"/>
    </source>
</evidence>
<name>A0ABM8L2U3_9BURK</name>
<dbReference type="RefSeq" id="WP_061306682.1">
    <property type="nucleotide sequence ID" value="NZ_CADIJS010000004.1"/>
</dbReference>
<reference evidence="1 2" key="1">
    <citation type="submission" date="2020-04" db="EMBL/GenBank/DDBJ databases">
        <authorList>
            <person name="De Canck E."/>
        </authorList>
    </citation>
    <scope>NUCLEOTIDE SEQUENCE [LARGE SCALE GENOMIC DNA]</scope>
    <source>
        <strain evidence="1 2">LMG 1873</strain>
    </source>
</reference>
<proteinExistence type="predicted"/>
<dbReference type="EMBL" id="CADIJS010000004">
    <property type="protein sequence ID" value="CAB3729110.1"/>
    <property type="molecule type" value="Genomic_DNA"/>
</dbReference>
<keyword evidence="2" id="KW-1185">Reference proteome</keyword>
<protein>
    <submittedName>
        <fullName evidence="1">Uncharacterized protein</fullName>
    </submittedName>
</protein>
<comment type="caution">
    <text evidence="1">The sequence shown here is derived from an EMBL/GenBank/DDBJ whole genome shotgun (WGS) entry which is preliminary data.</text>
</comment>
<sequence>MGAIQSFERFPDDQYRVGAPYTLPGDPPDEDMPRVTEMQAVSTVLACLYNETAGAYGQSAAIWAACCLDQLGKLQIGTCITLLDGETVPSAGKGIRTLLREYIHAEANRLIQEMDPDELESYL</sequence>
<organism evidence="1 2">
    <name type="scientific">Achromobacter piechaudii</name>
    <dbReference type="NCBI Taxonomy" id="72556"/>
    <lineage>
        <taxon>Bacteria</taxon>
        <taxon>Pseudomonadati</taxon>
        <taxon>Pseudomonadota</taxon>
        <taxon>Betaproteobacteria</taxon>
        <taxon>Burkholderiales</taxon>
        <taxon>Alcaligenaceae</taxon>
        <taxon>Achromobacter</taxon>
    </lineage>
</organism>